<evidence type="ECO:0000256" key="1">
    <source>
        <dbReference type="SAM" id="MobiDB-lite"/>
    </source>
</evidence>
<reference evidence="3" key="1">
    <citation type="journal article" date="2014" name="Nat. Commun.">
        <title>The rainbow trout genome provides novel insights into evolution after whole-genome duplication in vertebrates.</title>
        <authorList>
            <person name="Berthelot C."/>
            <person name="Brunet F."/>
            <person name="Chalopin D."/>
            <person name="Juanchich A."/>
            <person name="Bernard M."/>
            <person name="Noel B."/>
            <person name="Bento P."/>
            <person name="Da Silva C."/>
            <person name="Labadie K."/>
            <person name="Alberti A."/>
            <person name="Aury J.M."/>
            <person name="Louis A."/>
            <person name="Dehais P."/>
            <person name="Bardou P."/>
            <person name="Montfort J."/>
            <person name="Klopp C."/>
            <person name="Cabau C."/>
            <person name="Gaspin C."/>
            <person name="Thorgaard G.H."/>
            <person name="Boussaha M."/>
            <person name="Quillet E."/>
            <person name="Guyomard R."/>
            <person name="Galiana D."/>
            <person name="Bobe J."/>
            <person name="Volff J.N."/>
            <person name="Genet C."/>
            <person name="Wincker P."/>
            <person name="Jaillon O."/>
            <person name="Roest Crollius H."/>
            <person name="Guiguen Y."/>
        </authorList>
    </citation>
    <scope>NUCLEOTIDE SEQUENCE [LARGE SCALE GENOMIC DNA]</scope>
</reference>
<feature type="signal peptide" evidence="2">
    <location>
        <begin position="1"/>
        <end position="18"/>
    </location>
</feature>
<proteinExistence type="predicted"/>
<organism evidence="3 4">
    <name type="scientific">Oncorhynchus mykiss</name>
    <name type="common">Rainbow trout</name>
    <name type="synonym">Salmo gairdneri</name>
    <dbReference type="NCBI Taxonomy" id="8022"/>
    <lineage>
        <taxon>Eukaryota</taxon>
        <taxon>Metazoa</taxon>
        <taxon>Chordata</taxon>
        <taxon>Craniata</taxon>
        <taxon>Vertebrata</taxon>
        <taxon>Euteleostomi</taxon>
        <taxon>Actinopterygii</taxon>
        <taxon>Neopterygii</taxon>
        <taxon>Teleostei</taxon>
        <taxon>Protacanthopterygii</taxon>
        <taxon>Salmoniformes</taxon>
        <taxon>Salmonidae</taxon>
        <taxon>Salmoninae</taxon>
        <taxon>Oncorhynchus</taxon>
    </lineage>
</organism>
<dbReference type="EMBL" id="FR911041">
    <property type="protein sequence ID" value="CDQ90866.1"/>
    <property type="molecule type" value="Genomic_DNA"/>
</dbReference>
<sequence length="167" mass="18142">MCVFVYFVCVGYLQLTLSLPLRISEFRSPTHASGLNRSASLSCTERGASGECGSVTASNTQLTACQYTPDFYVRALTDLQYVKITRSQYQNGLLASRLDSTPQSPEGSHPRLDSTSALPITPPAPPRTPLPLATTPFKRPLALPHPTPPPTSRDGTNRSGFRLVPYC</sequence>
<dbReference type="Pfam" id="PF25562">
    <property type="entry name" value="CNBH_CNNM2_C"/>
    <property type="match status" value="1"/>
</dbReference>
<feature type="compositionally biased region" description="Polar residues" evidence="1">
    <location>
        <begin position="97"/>
        <end position="106"/>
    </location>
</feature>
<gene>
    <name evidence="3" type="ORF">GSONMT00032644001</name>
</gene>
<reference evidence="3" key="2">
    <citation type="submission" date="2014-03" db="EMBL/GenBank/DDBJ databases">
        <authorList>
            <person name="Genoscope - CEA"/>
        </authorList>
    </citation>
    <scope>NUCLEOTIDE SEQUENCE</scope>
</reference>
<protein>
    <submittedName>
        <fullName evidence="3">Uncharacterized protein</fullName>
    </submittedName>
</protein>
<evidence type="ECO:0000313" key="4">
    <source>
        <dbReference type="Proteomes" id="UP000193380"/>
    </source>
</evidence>
<name>A0A060YGK2_ONCMY</name>
<evidence type="ECO:0000256" key="2">
    <source>
        <dbReference type="SAM" id="SignalP"/>
    </source>
</evidence>
<keyword evidence="2" id="KW-0732">Signal</keyword>
<dbReference type="Proteomes" id="UP000193380">
    <property type="component" value="Unassembled WGS sequence"/>
</dbReference>
<dbReference type="STRING" id="8022.A0A060YGK2"/>
<feature type="compositionally biased region" description="Pro residues" evidence="1">
    <location>
        <begin position="120"/>
        <end position="129"/>
    </location>
</feature>
<feature type="compositionally biased region" description="Low complexity" evidence="1">
    <location>
        <begin position="130"/>
        <end position="142"/>
    </location>
</feature>
<feature type="region of interest" description="Disordered" evidence="1">
    <location>
        <begin position="97"/>
        <end position="167"/>
    </location>
</feature>
<feature type="chain" id="PRO_5001592135" evidence="2">
    <location>
        <begin position="19"/>
        <end position="167"/>
    </location>
</feature>
<dbReference type="PaxDb" id="8022-A0A060YGK2"/>
<dbReference type="AlphaFoldDB" id="A0A060YGK2"/>
<accession>A0A060YGK2</accession>
<evidence type="ECO:0000313" key="3">
    <source>
        <dbReference type="EMBL" id="CDQ90866.1"/>
    </source>
</evidence>